<evidence type="ECO:0000313" key="2">
    <source>
        <dbReference type="EMBL" id="SEJ13196.1"/>
    </source>
</evidence>
<dbReference type="Proteomes" id="UP000198866">
    <property type="component" value="Unassembled WGS sequence"/>
</dbReference>
<dbReference type="AlphaFoldDB" id="A0A1H6WBW0"/>
<name>A0A1H6WBW0_9BURK</name>
<evidence type="ECO:0000313" key="3">
    <source>
        <dbReference type="Proteomes" id="UP000198866"/>
    </source>
</evidence>
<feature type="region of interest" description="Disordered" evidence="1">
    <location>
        <begin position="28"/>
        <end position="74"/>
    </location>
</feature>
<gene>
    <name evidence="2" type="ORF">SAMN05192539_10075</name>
</gene>
<dbReference type="EMBL" id="FNYE01000007">
    <property type="protein sequence ID" value="SEJ13196.1"/>
    <property type="molecule type" value="Genomic_DNA"/>
</dbReference>
<proteinExistence type="predicted"/>
<protein>
    <submittedName>
        <fullName evidence="2">Uncharacterized protein</fullName>
    </submittedName>
</protein>
<evidence type="ECO:0000256" key="1">
    <source>
        <dbReference type="SAM" id="MobiDB-lite"/>
    </source>
</evidence>
<accession>A0A1H6WBW0</accession>
<keyword evidence="3" id="KW-1185">Reference proteome</keyword>
<sequence>MEFLLGLGVGAFLGANFGVVIASVLRTSKDNNESTGNEDLSLCEMRKAANSPDDSRPPRWSHSGAPAQDPVTTP</sequence>
<reference evidence="3" key="1">
    <citation type="submission" date="2016-10" db="EMBL/GenBank/DDBJ databases">
        <authorList>
            <person name="Varghese N."/>
            <person name="Submissions S."/>
        </authorList>
    </citation>
    <scope>NUCLEOTIDE SEQUENCE [LARGE SCALE GENOMIC DNA]</scope>
    <source>
        <strain evidence="3">LMG 26031</strain>
    </source>
</reference>
<organism evidence="2 3">
    <name type="scientific">Paraburkholderia diazotrophica</name>
    <dbReference type="NCBI Taxonomy" id="667676"/>
    <lineage>
        <taxon>Bacteria</taxon>
        <taxon>Pseudomonadati</taxon>
        <taxon>Pseudomonadota</taxon>
        <taxon>Betaproteobacteria</taxon>
        <taxon>Burkholderiales</taxon>
        <taxon>Burkholderiaceae</taxon>
        <taxon>Paraburkholderia</taxon>
    </lineage>
</organism>